<dbReference type="AlphaFoldDB" id="A0AA88DYZ6"/>
<evidence type="ECO:0000256" key="1">
    <source>
        <dbReference type="ARBA" id="ARBA00004477"/>
    </source>
</evidence>
<comment type="subcellular location">
    <subcellularLocation>
        <location evidence="1">Endoplasmic reticulum membrane</location>
        <topology evidence="1">Multi-pass membrane protein</topology>
    </subcellularLocation>
</comment>
<dbReference type="Proteomes" id="UP001187192">
    <property type="component" value="Unassembled WGS sequence"/>
</dbReference>
<accession>A0AA88DYZ6</accession>
<dbReference type="CDD" id="cd23995">
    <property type="entry name" value="Seipin_BSCL2_like"/>
    <property type="match status" value="1"/>
</dbReference>
<dbReference type="Gramene" id="FCD_00030368-RA">
    <property type="protein sequence ID" value="FCD_00030368-RA:cds"/>
    <property type="gene ID" value="FCD_00030368"/>
</dbReference>
<dbReference type="PANTHER" id="PTHR21212">
    <property type="entry name" value="BERNARDINELLI-SEIP CONGENITAL LIPODYSTROPHY 2 HOMOLOG BSCL2 PROTEIN"/>
    <property type="match status" value="1"/>
</dbReference>
<evidence type="ECO:0000256" key="6">
    <source>
        <dbReference type="ARBA" id="ARBA00023136"/>
    </source>
</evidence>
<dbReference type="InterPro" id="IPR009617">
    <property type="entry name" value="Seipin"/>
</dbReference>
<dbReference type="EMBL" id="BTGU01000180">
    <property type="protein sequence ID" value="GMN64448.1"/>
    <property type="molecule type" value="Genomic_DNA"/>
</dbReference>
<gene>
    <name evidence="9" type="ORF">TIFTF001_033523</name>
</gene>
<keyword evidence="4 8" id="KW-1133">Transmembrane helix</keyword>
<evidence type="ECO:0000256" key="5">
    <source>
        <dbReference type="ARBA" id="ARBA00023098"/>
    </source>
</evidence>
<keyword evidence="10" id="KW-1185">Reference proteome</keyword>
<evidence type="ECO:0008006" key="11">
    <source>
        <dbReference type="Google" id="ProtNLM"/>
    </source>
</evidence>
<keyword evidence="6 8" id="KW-0472">Membrane</keyword>
<feature type="compositionally biased region" description="Basic and acidic residues" evidence="7">
    <location>
        <begin position="1"/>
        <end position="14"/>
    </location>
</feature>
<name>A0AA88DYZ6_FICCA</name>
<evidence type="ECO:0000256" key="3">
    <source>
        <dbReference type="ARBA" id="ARBA00022824"/>
    </source>
</evidence>
<evidence type="ECO:0000256" key="7">
    <source>
        <dbReference type="SAM" id="MobiDB-lite"/>
    </source>
</evidence>
<dbReference type="GO" id="GO:0006629">
    <property type="term" value="P:lipid metabolic process"/>
    <property type="evidence" value="ECO:0007669"/>
    <property type="project" value="UniProtKB-KW"/>
</dbReference>
<dbReference type="PANTHER" id="PTHR21212:SF6">
    <property type="entry name" value="SEIPIN-2-LIKE"/>
    <property type="match status" value="1"/>
</dbReference>
<feature type="transmembrane region" description="Helical" evidence="8">
    <location>
        <begin position="124"/>
        <end position="143"/>
    </location>
</feature>
<evidence type="ECO:0000313" key="9">
    <source>
        <dbReference type="EMBL" id="GMN64448.1"/>
    </source>
</evidence>
<feature type="region of interest" description="Disordered" evidence="7">
    <location>
        <begin position="1"/>
        <end position="21"/>
    </location>
</feature>
<evidence type="ECO:0000256" key="2">
    <source>
        <dbReference type="ARBA" id="ARBA00022692"/>
    </source>
</evidence>
<keyword evidence="5" id="KW-0443">Lipid metabolism</keyword>
<protein>
    <recommendedName>
        <fullName evidence="11">Seipin</fullName>
    </recommendedName>
</protein>
<dbReference type="GO" id="GO:0140042">
    <property type="term" value="P:lipid droplet formation"/>
    <property type="evidence" value="ECO:0007669"/>
    <property type="project" value="UniProtKB-ARBA"/>
</dbReference>
<feature type="transmembrane region" description="Helical" evidence="8">
    <location>
        <begin position="149"/>
        <end position="168"/>
    </location>
</feature>
<sequence>MTSMDVSKKIHENGHVGNGEHGFQQTSDEILLGFDPTSNVKSRSLFYVLKCSMLKLLLGGADKVMIKDRRALKFKLPDLAKGLEHDFKGKSGNTFLNSNTDYKNPLKVENFPSRDHNNLFPMNFIAFVMVLVVKILGLQFSLLVSFLMFPIWSTYFFFMFLLFPIQTIKQIRGYFMKRVLRIWGVTCMIVTSSVSKRVKAQKTKVTRIGWALFSSIYVCSMLLGLFTSGFFLGGFMMKHLVEKPIQTRENLNFDYSKTSPVAFVPLKDNVGDKTHISGARAIPYNHKLQLTVSLTLPESEYNQKLGVFQVRVDFLVANGNVTATSSHPSMLRFKSQSIRLIEAVLKSAPLLAGFQSESQILNIKMTEFTEGIEPTTCLGIMLEQRAEYHPGAGIPQIYAASLLLESELPKFKRPIMVPRPRSSYGKKNAHRKVAS</sequence>
<comment type="caution">
    <text evidence="9">The sequence shown here is derived from an EMBL/GenBank/DDBJ whole genome shotgun (WGS) entry which is preliminary data.</text>
</comment>
<feature type="transmembrane region" description="Helical" evidence="8">
    <location>
        <begin position="210"/>
        <end position="233"/>
    </location>
</feature>
<dbReference type="Pfam" id="PF06775">
    <property type="entry name" value="Seipin"/>
    <property type="match status" value="1"/>
</dbReference>
<dbReference type="GO" id="GO:0005789">
    <property type="term" value="C:endoplasmic reticulum membrane"/>
    <property type="evidence" value="ECO:0007669"/>
    <property type="project" value="UniProtKB-SubCell"/>
</dbReference>
<organism evidence="9 10">
    <name type="scientific">Ficus carica</name>
    <name type="common">Common fig</name>
    <dbReference type="NCBI Taxonomy" id="3494"/>
    <lineage>
        <taxon>Eukaryota</taxon>
        <taxon>Viridiplantae</taxon>
        <taxon>Streptophyta</taxon>
        <taxon>Embryophyta</taxon>
        <taxon>Tracheophyta</taxon>
        <taxon>Spermatophyta</taxon>
        <taxon>Magnoliopsida</taxon>
        <taxon>eudicotyledons</taxon>
        <taxon>Gunneridae</taxon>
        <taxon>Pentapetalae</taxon>
        <taxon>rosids</taxon>
        <taxon>fabids</taxon>
        <taxon>Rosales</taxon>
        <taxon>Moraceae</taxon>
        <taxon>Ficeae</taxon>
        <taxon>Ficus</taxon>
    </lineage>
</organism>
<reference evidence="9" key="1">
    <citation type="submission" date="2023-07" db="EMBL/GenBank/DDBJ databases">
        <title>draft genome sequence of fig (Ficus carica).</title>
        <authorList>
            <person name="Takahashi T."/>
            <person name="Nishimura K."/>
        </authorList>
    </citation>
    <scope>NUCLEOTIDE SEQUENCE</scope>
</reference>
<evidence type="ECO:0000256" key="8">
    <source>
        <dbReference type="SAM" id="Phobius"/>
    </source>
</evidence>
<proteinExistence type="predicted"/>
<evidence type="ECO:0000256" key="4">
    <source>
        <dbReference type="ARBA" id="ARBA00022989"/>
    </source>
</evidence>
<keyword evidence="2 8" id="KW-0812">Transmembrane</keyword>
<evidence type="ECO:0000313" key="10">
    <source>
        <dbReference type="Proteomes" id="UP001187192"/>
    </source>
</evidence>
<keyword evidence="3" id="KW-0256">Endoplasmic reticulum</keyword>